<accession>A0ABW5DUJ3</accession>
<dbReference type="HAMAP" id="MF_01925">
    <property type="entry name" value="P5C_reductase"/>
    <property type="match status" value="1"/>
</dbReference>
<evidence type="ECO:0000256" key="4">
    <source>
        <dbReference type="HAMAP-Rule" id="MF_01925"/>
    </source>
</evidence>
<dbReference type="PANTHER" id="PTHR11645">
    <property type="entry name" value="PYRROLINE-5-CARBOXYLATE REDUCTASE"/>
    <property type="match status" value="1"/>
</dbReference>
<dbReference type="PIRSF" id="PIRSF000193">
    <property type="entry name" value="Pyrrol-5-carb_rd"/>
    <property type="match status" value="1"/>
</dbReference>
<dbReference type="PANTHER" id="PTHR11645:SF0">
    <property type="entry name" value="PYRROLINE-5-CARBOXYLATE REDUCTASE 3"/>
    <property type="match status" value="1"/>
</dbReference>
<protein>
    <recommendedName>
        <fullName evidence="4 5">Pyrroline-5-carboxylate reductase</fullName>
        <shortName evidence="4">P5C reductase</shortName>
        <shortName evidence="4">P5CR</shortName>
        <ecNumber evidence="4 5">1.5.1.2</ecNumber>
    </recommendedName>
    <alternativeName>
        <fullName evidence="4">PCA reductase</fullName>
    </alternativeName>
</protein>
<evidence type="ECO:0000259" key="7">
    <source>
        <dbReference type="Pfam" id="PF14748"/>
    </source>
</evidence>
<comment type="catalytic activity">
    <reaction evidence="4">
        <text>L-proline + NAD(+) = (S)-1-pyrroline-5-carboxylate + NADH + 2 H(+)</text>
        <dbReference type="Rhea" id="RHEA:14105"/>
        <dbReference type="ChEBI" id="CHEBI:15378"/>
        <dbReference type="ChEBI" id="CHEBI:17388"/>
        <dbReference type="ChEBI" id="CHEBI:57540"/>
        <dbReference type="ChEBI" id="CHEBI:57945"/>
        <dbReference type="ChEBI" id="CHEBI:60039"/>
        <dbReference type="EC" id="1.5.1.2"/>
    </reaction>
</comment>
<reference evidence="9" key="1">
    <citation type="journal article" date="2019" name="Int. J. Syst. Evol. Microbiol.">
        <title>The Global Catalogue of Microorganisms (GCM) 10K type strain sequencing project: providing services to taxonomists for standard genome sequencing and annotation.</title>
        <authorList>
            <consortium name="The Broad Institute Genomics Platform"/>
            <consortium name="The Broad Institute Genome Sequencing Center for Infectious Disease"/>
            <person name="Wu L."/>
            <person name="Ma J."/>
        </authorList>
    </citation>
    <scope>NUCLEOTIDE SEQUENCE [LARGE SCALE GENOMIC DNA]</scope>
    <source>
        <strain evidence="9">CGMCC 1.19062</strain>
    </source>
</reference>
<dbReference type="Pfam" id="PF14748">
    <property type="entry name" value="P5CR_dimer"/>
    <property type="match status" value="1"/>
</dbReference>
<organism evidence="8 9">
    <name type="scientific">Lacibacterium aquatile</name>
    <dbReference type="NCBI Taxonomy" id="1168082"/>
    <lineage>
        <taxon>Bacteria</taxon>
        <taxon>Pseudomonadati</taxon>
        <taxon>Pseudomonadota</taxon>
        <taxon>Alphaproteobacteria</taxon>
        <taxon>Rhodospirillales</taxon>
        <taxon>Rhodospirillaceae</taxon>
    </lineage>
</organism>
<dbReference type="GO" id="GO:0004735">
    <property type="term" value="F:pyrroline-5-carboxylate reductase activity"/>
    <property type="evidence" value="ECO:0007669"/>
    <property type="project" value="UniProtKB-EC"/>
</dbReference>
<keyword evidence="3 4" id="KW-0560">Oxidoreductase</keyword>
<proteinExistence type="inferred from homology"/>
<feature type="domain" description="Pyrroline-5-carboxylate reductase dimerisation" evidence="7">
    <location>
        <begin position="162"/>
        <end position="267"/>
    </location>
</feature>
<dbReference type="Gene3D" id="1.10.3730.10">
    <property type="entry name" value="ProC C-terminal domain-like"/>
    <property type="match status" value="1"/>
</dbReference>
<evidence type="ECO:0000259" key="6">
    <source>
        <dbReference type="Pfam" id="PF03807"/>
    </source>
</evidence>
<evidence type="ECO:0000313" key="8">
    <source>
        <dbReference type="EMBL" id="MFD2264807.1"/>
    </source>
</evidence>
<comment type="pathway">
    <text evidence="4">Amino-acid biosynthesis; L-proline biosynthesis; L-proline from L-glutamate 5-semialdehyde: step 1/1.</text>
</comment>
<keyword evidence="4" id="KW-0641">Proline biosynthesis</keyword>
<keyword evidence="9" id="KW-1185">Reference proteome</keyword>
<dbReference type="SUPFAM" id="SSF48179">
    <property type="entry name" value="6-phosphogluconate dehydrogenase C-terminal domain-like"/>
    <property type="match status" value="1"/>
</dbReference>
<gene>
    <name evidence="4 8" type="primary">proC</name>
    <name evidence="8" type="ORF">ACFSM5_18015</name>
</gene>
<comment type="caution">
    <text evidence="8">The sequence shown here is derived from an EMBL/GenBank/DDBJ whole genome shotgun (WGS) entry which is preliminary data.</text>
</comment>
<evidence type="ECO:0000313" key="9">
    <source>
        <dbReference type="Proteomes" id="UP001597295"/>
    </source>
</evidence>
<dbReference type="EMBL" id="JBHUIP010000014">
    <property type="protein sequence ID" value="MFD2264807.1"/>
    <property type="molecule type" value="Genomic_DNA"/>
</dbReference>
<dbReference type="InterPro" id="IPR008927">
    <property type="entry name" value="6-PGluconate_DH-like_C_sf"/>
</dbReference>
<dbReference type="InterPro" id="IPR000304">
    <property type="entry name" value="Pyrroline-COOH_reductase"/>
</dbReference>
<evidence type="ECO:0000256" key="5">
    <source>
        <dbReference type="NCBIfam" id="TIGR00112"/>
    </source>
</evidence>
<comment type="catalytic activity">
    <reaction evidence="4">
        <text>L-proline + NADP(+) = (S)-1-pyrroline-5-carboxylate + NADPH + 2 H(+)</text>
        <dbReference type="Rhea" id="RHEA:14109"/>
        <dbReference type="ChEBI" id="CHEBI:15378"/>
        <dbReference type="ChEBI" id="CHEBI:17388"/>
        <dbReference type="ChEBI" id="CHEBI:57783"/>
        <dbReference type="ChEBI" id="CHEBI:58349"/>
        <dbReference type="ChEBI" id="CHEBI:60039"/>
        <dbReference type="EC" id="1.5.1.2"/>
    </reaction>
</comment>
<comment type="similarity">
    <text evidence="1 4">Belongs to the pyrroline-5-carboxylate reductase family.</text>
</comment>
<dbReference type="InterPro" id="IPR036291">
    <property type="entry name" value="NAD(P)-bd_dom_sf"/>
</dbReference>
<dbReference type="Pfam" id="PF03807">
    <property type="entry name" value="F420_oxidored"/>
    <property type="match status" value="1"/>
</dbReference>
<comment type="function">
    <text evidence="4">Catalyzes the reduction of 1-pyrroline-5-carboxylate (PCA) to L-proline.</text>
</comment>
<dbReference type="InterPro" id="IPR029036">
    <property type="entry name" value="P5CR_dimer"/>
</dbReference>
<evidence type="ECO:0000256" key="1">
    <source>
        <dbReference type="ARBA" id="ARBA00005525"/>
    </source>
</evidence>
<dbReference type="EC" id="1.5.1.2" evidence="4 5"/>
<name>A0ABW5DUJ3_9PROT</name>
<keyword evidence="4" id="KW-0963">Cytoplasm</keyword>
<comment type="subcellular location">
    <subcellularLocation>
        <location evidence="4">Cytoplasm</location>
    </subcellularLocation>
</comment>
<dbReference type="SUPFAM" id="SSF51735">
    <property type="entry name" value="NAD(P)-binding Rossmann-fold domains"/>
    <property type="match status" value="1"/>
</dbReference>
<dbReference type="RefSeq" id="WP_379877938.1">
    <property type="nucleotide sequence ID" value="NZ_JBHUIP010000014.1"/>
</dbReference>
<keyword evidence="2 4" id="KW-0521">NADP</keyword>
<sequence>MSLGSVLLVGCGKMGGAMARGWLKAGVEKIVIVEPYPAAIGDDLANHPKVTSAATIDALGVEIPSTVVLAVKPQMMAAALEQLAPKLSSGALVVTIAAGKVMEFYRQYLPKAALVRAMPNLPASIGKGISVAVASPEVTPAQKATAEALLKACGEVGWVPEEPLLDPVTALSGGGPAYVFNLVEAMAAAGVAAGLEADLAMRLARNTVAGSGALLDESELPAATLRENVCSPGGTTIEAIKILRAEPGLEELMTRAIGAASARATELGKL</sequence>
<dbReference type="Proteomes" id="UP001597295">
    <property type="component" value="Unassembled WGS sequence"/>
</dbReference>
<evidence type="ECO:0000256" key="2">
    <source>
        <dbReference type="ARBA" id="ARBA00022857"/>
    </source>
</evidence>
<dbReference type="InterPro" id="IPR028939">
    <property type="entry name" value="P5C_Rdtase_cat_N"/>
</dbReference>
<dbReference type="Gene3D" id="3.40.50.720">
    <property type="entry name" value="NAD(P)-binding Rossmann-like Domain"/>
    <property type="match status" value="1"/>
</dbReference>
<keyword evidence="4" id="KW-0028">Amino-acid biosynthesis</keyword>
<feature type="domain" description="Pyrroline-5-carboxylate reductase catalytic N-terminal" evidence="6">
    <location>
        <begin position="8"/>
        <end position="99"/>
    </location>
</feature>
<evidence type="ECO:0000256" key="3">
    <source>
        <dbReference type="ARBA" id="ARBA00023002"/>
    </source>
</evidence>
<dbReference type="NCBIfam" id="TIGR00112">
    <property type="entry name" value="proC"/>
    <property type="match status" value="1"/>
</dbReference>